<gene>
    <name evidence="2" type="ORF">BU23DRAFT_555999</name>
</gene>
<name>A0A6A5V8W4_9PLEO</name>
<feature type="transmembrane region" description="Helical" evidence="1">
    <location>
        <begin position="60"/>
        <end position="83"/>
    </location>
</feature>
<reference evidence="2" key="1">
    <citation type="journal article" date="2020" name="Stud. Mycol.">
        <title>101 Dothideomycetes genomes: a test case for predicting lifestyles and emergence of pathogens.</title>
        <authorList>
            <person name="Haridas S."/>
            <person name="Albert R."/>
            <person name="Binder M."/>
            <person name="Bloem J."/>
            <person name="Labutti K."/>
            <person name="Salamov A."/>
            <person name="Andreopoulos B."/>
            <person name="Baker S."/>
            <person name="Barry K."/>
            <person name="Bills G."/>
            <person name="Bluhm B."/>
            <person name="Cannon C."/>
            <person name="Castanera R."/>
            <person name="Culley D."/>
            <person name="Daum C."/>
            <person name="Ezra D."/>
            <person name="Gonzalez J."/>
            <person name="Henrissat B."/>
            <person name="Kuo A."/>
            <person name="Liang C."/>
            <person name="Lipzen A."/>
            <person name="Lutzoni F."/>
            <person name="Magnuson J."/>
            <person name="Mondo S."/>
            <person name="Nolan M."/>
            <person name="Ohm R."/>
            <person name="Pangilinan J."/>
            <person name="Park H.-J."/>
            <person name="Ramirez L."/>
            <person name="Alfaro M."/>
            <person name="Sun H."/>
            <person name="Tritt A."/>
            <person name="Yoshinaga Y."/>
            <person name="Zwiers L.-H."/>
            <person name="Turgeon B."/>
            <person name="Goodwin S."/>
            <person name="Spatafora J."/>
            <person name="Crous P."/>
            <person name="Grigoriev I."/>
        </authorList>
    </citation>
    <scope>NUCLEOTIDE SEQUENCE</scope>
    <source>
        <strain evidence="2">CBS 107.79</strain>
    </source>
</reference>
<dbReference type="OrthoDB" id="5553410at2759"/>
<dbReference type="AlphaFoldDB" id="A0A6A5V8W4"/>
<keyword evidence="1" id="KW-1133">Transmembrane helix</keyword>
<keyword evidence="3" id="KW-1185">Reference proteome</keyword>
<dbReference type="PANTHER" id="PTHR37783:SF1">
    <property type="entry name" value="MEMBRANE PROTEIN, PUTATIVE (AFU_ORTHOLOGUE AFUA_1G04315)-RELATED"/>
    <property type="match status" value="1"/>
</dbReference>
<evidence type="ECO:0000313" key="2">
    <source>
        <dbReference type="EMBL" id="KAF1971466.1"/>
    </source>
</evidence>
<dbReference type="PANTHER" id="PTHR37783">
    <property type="entry name" value="MEMBRANE PROTEIN, PUTATIVE (AFU_ORTHOLOGUE AFUA_1G04315)-RELATED"/>
    <property type="match status" value="1"/>
</dbReference>
<evidence type="ECO:0000256" key="1">
    <source>
        <dbReference type="SAM" id="Phobius"/>
    </source>
</evidence>
<keyword evidence="1" id="KW-0472">Membrane</keyword>
<keyword evidence="1" id="KW-0812">Transmembrane</keyword>
<proteinExistence type="predicted"/>
<dbReference type="EMBL" id="ML976693">
    <property type="protein sequence ID" value="KAF1971466.1"/>
    <property type="molecule type" value="Genomic_DNA"/>
</dbReference>
<dbReference type="Proteomes" id="UP000800036">
    <property type="component" value="Unassembled WGS sequence"/>
</dbReference>
<evidence type="ECO:0000313" key="3">
    <source>
        <dbReference type="Proteomes" id="UP000800036"/>
    </source>
</evidence>
<organism evidence="2 3">
    <name type="scientific">Bimuria novae-zelandiae CBS 107.79</name>
    <dbReference type="NCBI Taxonomy" id="1447943"/>
    <lineage>
        <taxon>Eukaryota</taxon>
        <taxon>Fungi</taxon>
        <taxon>Dikarya</taxon>
        <taxon>Ascomycota</taxon>
        <taxon>Pezizomycotina</taxon>
        <taxon>Dothideomycetes</taxon>
        <taxon>Pleosporomycetidae</taxon>
        <taxon>Pleosporales</taxon>
        <taxon>Massarineae</taxon>
        <taxon>Didymosphaeriaceae</taxon>
        <taxon>Bimuria</taxon>
    </lineage>
</organism>
<accession>A0A6A5V8W4</accession>
<sequence>MPTPTSTAYTLPPPRLAKPILLCAAIMALTASRRLAYPGSVLHSTLLPLSPSAAGAAMWLQWGVFWFFYVAHAVECAIMARMLRGHRVLVGSRAWWAWMGECFVGGKFCFEHLEAVAGGKKGT</sequence>
<protein>
    <submittedName>
        <fullName evidence="2">Uncharacterized protein</fullName>
    </submittedName>
</protein>